<keyword evidence="2" id="KW-1185">Reference proteome</keyword>
<proteinExistence type="predicted"/>
<evidence type="ECO:0000313" key="1">
    <source>
        <dbReference type="EMBL" id="CAH3188598.1"/>
    </source>
</evidence>
<evidence type="ECO:0000313" key="2">
    <source>
        <dbReference type="Proteomes" id="UP001159405"/>
    </source>
</evidence>
<protein>
    <submittedName>
        <fullName evidence="1">Uncharacterized protein</fullName>
    </submittedName>
</protein>
<comment type="caution">
    <text evidence="1">The sequence shown here is derived from an EMBL/GenBank/DDBJ whole genome shotgun (WGS) entry which is preliminary data.</text>
</comment>
<accession>A0ABN8SFT5</accession>
<reference evidence="1 2" key="1">
    <citation type="submission" date="2022-05" db="EMBL/GenBank/DDBJ databases">
        <authorList>
            <consortium name="Genoscope - CEA"/>
            <person name="William W."/>
        </authorList>
    </citation>
    <scope>NUCLEOTIDE SEQUENCE [LARGE SCALE GENOMIC DNA]</scope>
</reference>
<gene>
    <name evidence="1" type="ORF">PLOB_00041066</name>
</gene>
<dbReference type="Proteomes" id="UP001159405">
    <property type="component" value="Unassembled WGS sequence"/>
</dbReference>
<sequence>MGYFGRATSCKEFLQRDDGTDPSGVYQLFDPTNNSVYEVFCDFTSEKGFVLTLIESFSFRYNDEFKDKAFYEDHPLNQEAFTWNKFQFFGQMVYRPPWPKIARTPMLPRMNATVKRSTHVRATCNFNTEELKYEDYLRAKLGDIDLMRSSLGTCKKFEFISVHGNNCTNDTAHFVQRDYWHAHSDSNDRGCPCTSLSEGAVKFPGGEDNFGWYKARNPVHRRVESNDSTTQWWFGVQY</sequence>
<dbReference type="SUPFAM" id="SSF56496">
    <property type="entry name" value="Fibrinogen C-terminal domain-like"/>
    <property type="match status" value="1"/>
</dbReference>
<organism evidence="1 2">
    <name type="scientific">Porites lobata</name>
    <dbReference type="NCBI Taxonomy" id="104759"/>
    <lineage>
        <taxon>Eukaryota</taxon>
        <taxon>Metazoa</taxon>
        <taxon>Cnidaria</taxon>
        <taxon>Anthozoa</taxon>
        <taxon>Hexacorallia</taxon>
        <taxon>Scleractinia</taxon>
        <taxon>Fungiina</taxon>
        <taxon>Poritidae</taxon>
        <taxon>Porites</taxon>
    </lineage>
</organism>
<dbReference type="EMBL" id="CALNXK010000637">
    <property type="protein sequence ID" value="CAH3188598.1"/>
    <property type="molecule type" value="Genomic_DNA"/>
</dbReference>
<dbReference type="InterPro" id="IPR036056">
    <property type="entry name" value="Fibrinogen-like_C"/>
</dbReference>
<name>A0ABN8SFT5_9CNID</name>